<comment type="caution">
    <text evidence="1">The sequence shown here is derived from an EMBL/GenBank/DDBJ whole genome shotgun (WGS) entry which is preliminary data.</text>
</comment>
<evidence type="ECO:0000313" key="2">
    <source>
        <dbReference type="Proteomes" id="UP001160483"/>
    </source>
</evidence>
<dbReference type="EMBL" id="CAKKTJ010000050">
    <property type="protein sequence ID" value="CAH0473442.1"/>
    <property type="molecule type" value="Genomic_DNA"/>
</dbReference>
<dbReference type="AlphaFoldDB" id="A0AAU9KMS8"/>
<dbReference type="Proteomes" id="UP001160483">
    <property type="component" value="Unassembled WGS sequence"/>
</dbReference>
<reference evidence="1" key="1">
    <citation type="submission" date="2021-11" db="EMBL/GenBank/DDBJ databases">
        <authorList>
            <person name="Islam A."/>
            <person name="Islam S."/>
            <person name="Flora M.S."/>
            <person name="Rahman M."/>
            <person name="Ziaur R.M."/>
            <person name="Epstein J.H."/>
            <person name="Hassan M."/>
            <person name="Klassen M."/>
            <person name="Woodard K."/>
            <person name="Webb A."/>
            <person name="Webby R.J."/>
            <person name="El Zowalaty M.E."/>
        </authorList>
    </citation>
    <scope>NUCLEOTIDE SEQUENCE</scope>
    <source>
        <strain evidence="1">Pbs3</strain>
    </source>
</reference>
<organism evidence="1 2">
    <name type="scientific">Peronospora belbahrii</name>
    <dbReference type="NCBI Taxonomy" id="622444"/>
    <lineage>
        <taxon>Eukaryota</taxon>
        <taxon>Sar</taxon>
        <taxon>Stramenopiles</taxon>
        <taxon>Oomycota</taxon>
        <taxon>Peronosporomycetes</taxon>
        <taxon>Peronosporales</taxon>
        <taxon>Peronosporaceae</taxon>
        <taxon>Peronospora</taxon>
    </lineage>
</organism>
<name>A0AAU9KMS8_9STRA</name>
<protein>
    <submittedName>
        <fullName evidence="1">Uncharacterized protein</fullName>
    </submittedName>
</protein>
<accession>A0AAU9KMS8</accession>
<evidence type="ECO:0000313" key="1">
    <source>
        <dbReference type="EMBL" id="CAH0473442.1"/>
    </source>
</evidence>
<sequence>MQIPAKCCDYLNDRARSQAITNPGRGGPLHFESALVLEIMRRMIVKCLEHGERTANPGATRRARRSNQDFKLTRKDLVQGSTDHQLLKKYKKGQKSYRLESTDAINPTDYIDVETAAVESANVSITIEIGNLKLNQRLCSKLKVNETNGRGERKGIDST</sequence>
<proteinExistence type="predicted"/>
<gene>
    <name evidence="1" type="ORF">PBS003_LOCUS337</name>
</gene>